<proteinExistence type="predicted"/>
<protein>
    <recommendedName>
        <fullName evidence="3">Phytanoyl-CoA dioxygenase (PhyH)</fullName>
    </recommendedName>
</protein>
<dbReference type="RefSeq" id="WP_148073416.1">
    <property type="nucleotide sequence ID" value="NZ_CP042913.1"/>
</dbReference>
<accession>A0A5B9QL66</accession>
<reference evidence="1 2" key="1">
    <citation type="submission" date="2019-08" db="EMBL/GenBank/DDBJ databases">
        <title>Deep-cultivation of Planctomycetes and their phenomic and genomic characterization uncovers novel biology.</title>
        <authorList>
            <person name="Wiegand S."/>
            <person name="Jogler M."/>
            <person name="Boedeker C."/>
            <person name="Pinto D."/>
            <person name="Vollmers J."/>
            <person name="Rivas-Marin E."/>
            <person name="Kohn T."/>
            <person name="Peeters S.H."/>
            <person name="Heuer A."/>
            <person name="Rast P."/>
            <person name="Oberbeckmann S."/>
            <person name="Bunk B."/>
            <person name="Jeske O."/>
            <person name="Meyerdierks A."/>
            <person name="Storesund J.E."/>
            <person name="Kallscheuer N."/>
            <person name="Luecker S."/>
            <person name="Lage O.M."/>
            <person name="Pohl T."/>
            <person name="Merkel B.J."/>
            <person name="Hornburger P."/>
            <person name="Mueller R.-W."/>
            <person name="Bruemmer F."/>
            <person name="Labrenz M."/>
            <person name="Spormann A.M."/>
            <person name="Op den Camp H."/>
            <person name="Overmann J."/>
            <person name="Amann R."/>
            <person name="Jetten M.S.M."/>
            <person name="Mascher T."/>
            <person name="Medema M.H."/>
            <person name="Devos D.P."/>
            <person name="Kaster A.-K."/>
            <person name="Ovreas L."/>
            <person name="Rohde M."/>
            <person name="Galperin M.Y."/>
            <person name="Jogler C."/>
        </authorList>
    </citation>
    <scope>NUCLEOTIDE SEQUENCE [LARGE SCALE GENOMIC DNA]</scope>
    <source>
        <strain evidence="1 2">Pr1d</strain>
    </source>
</reference>
<dbReference type="Gene3D" id="2.60.120.620">
    <property type="entry name" value="q2cbj1_9rhob like domain"/>
    <property type="match status" value="1"/>
</dbReference>
<evidence type="ECO:0000313" key="1">
    <source>
        <dbReference type="EMBL" id="QEG34823.1"/>
    </source>
</evidence>
<evidence type="ECO:0008006" key="3">
    <source>
        <dbReference type="Google" id="ProtNLM"/>
    </source>
</evidence>
<sequence length="289" mass="32481">MTTLYFDSQHPDPQRRANIMKGDIYVFSPRPSICNLIAFARQMADEAFAPHDPCEAQHHLPPEQFAEILGKLKPQFMHHPQVKDFLRAMLEDFGADPQETYFDVPRMRTMTHGDYLRTGIALAVPPHRDTWFAGHQSQLNWWFPMKGVQPNNTMVLHPGYFSRGVENISGRYNHNDWLANARSAAVQHVKKDTRNLPEITQDIDHGSDIVIQCEEGGLILFSASHLHSTSPNTSGHTRFSVDFRTVNIEDVISGNAAPNVDNQAVGTTLGEYMQAGDLTPIPEEVVAAQ</sequence>
<dbReference type="AlphaFoldDB" id="A0A5B9QL66"/>
<dbReference type="EMBL" id="CP042913">
    <property type="protein sequence ID" value="QEG34823.1"/>
    <property type="molecule type" value="Genomic_DNA"/>
</dbReference>
<dbReference type="KEGG" id="bgok:Pr1d_21080"/>
<dbReference type="OrthoDB" id="321649at2"/>
<dbReference type="Proteomes" id="UP000323917">
    <property type="component" value="Chromosome"/>
</dbReference>
<name>A0A5B9QL66_9BACT</name>
<keyword evidence="2" id="KW-1185">Reference proteome</keyword>
<dbReference type="SUPFAM" id="SSF51197">
    <property type="entry name" value="Clavaminate synthase-like"/>
    <property type="match status" value="1"/>
</dbReference>
<evidence type="ECO:0000313" key="2">
    <source>
        <dbReference type="Proteomes" id="UP000323917"/>
    </source>
</evidence>
<gene>
    <name evidence="1" type="ORF">Pr1d_21080</name>
</gene>
<organism evidence="1 2">
    <name type="scientific">Bythopirellula goksoeyrii</name>
    <dbReference type="NCBI Taxonomy" id="1400387"/>
    <lineage>
        <taxon>Bacteria</taxon>
        <taxon>Pseudomonadati</taxon>
        <taxon>Planctomycetota</taxon>
        <taxon>Planctomycetia</taxon>
        <taxon>Pirellulales</taxon>
        <taxon>Lacipirellulaceae</taxon>
        <taxon>Bythopirellula</taxon>
    </lineage>
</organism>